<organism evidence="3 4">
    <name type="scientific">Brachionus calyciflorus</name>
    <dbReference type="NCBI Taxonomy" id="104777"/>
    <lineage>
        <taxon>Eukaryota</taxon>
        <taxon>Metazoa</taxon>
        <taxon>Spiralia</taxon>
        <taxon>Gnathifera</taxon>
        <taxon>Rotifera</taxon>
        <taxon>Eurotatoria</taxon>
        <taxon>Monogononta</taxon>
        <taxon>Pseudotrocha</taxon>
        <taxon>Ploima</taxon>
        <taxon>Brachionidae</taxon>
        <taxon>Brachionus</taxon>
    </lineage>
</organism>
<gene>
    <name evidence="3" type="ORF">OXX778_LOCUS6036</name>
</gene>
<feature type="coiled-coil region" evidence="1">
    <location>
        <begin position="583"/>
        <end position="839"/>
    </location>
</feature>
<keyword evidence="1" id="KW-0175">Coiled coil</keyword>
<reference evidence="3" key="1">
    <citation type="submission" date="2021-02" db="EMBL/GenBank/DDBJ databases">
        <authorList>
            <person name="Nowell W R."/>
        </authorList>
    </citation>
    <scope>NUCLEOTIDE SEQUENCE</scope>
    <source>
        <strain evidence="3">Ploen Becks lab</strain>
    </source>
</reference>
<feature type="coiled-coil region" evidence="1">
    <location>
        <begin position="324"/>
        <end position="358"/>
    </location>
</feature>
<evidence type="ECO:0000256" key="1">
    <source>
        <dbReference type="SAM" id="Coils"/>
    </source>
</evidence>
<feature type="compositionally biased region" description="Low complexity" evidence="2">
    <location>
        <begin position="104"/>
        <end position="114"/>
    </location>
</feature>
<evidence type="ECO:0000256" key="2">
    <source>
        <dbReference type="SAM" id="MobiDB-lite"/>
    </source>
</evidence>
<evidence type="ECO:0000313" key="3">
    <source>
        <dbReference type="EMBL" id="CAF0792350.1"/>
    </source>
</evidence>
<comment type="caution">
    <text evidence="3">The sequence shown here is derived from an EMBL/GenBank/DDBJ whole genome shotgun (WGS) entry which is preliminary data.</text>
</comment>
<feature type="region of interest" description="Disordered" evidence="2">
    <location>
        <begin position="91"/>
        <end position="115"/>
    </location>
</feature>
<keyword evidence="4" id="KW-1185">Reference proteome</keyword>
<evidence type="ECO:0000313" key="4">
    <source>
        <dbReference type="Proteomes" id="UP000663879"/>
    </source>
</evidence>
<proteinExistence type="predicted"/>
<sequence>MTSELDIYNSNNKISTSTIKKEPNDDNKIFNDKVFSNNRRLTSNVLIDLNKKNILSNNKQENFTNTSGRVQNKKLLSRKFQISSLSLKKSSKQITANSKKSNKTENSSNSESLKPIMSRISSNLYNEDYSISFSNDQNESHEFDTTKTLKNSQTNNDQHPRGVISVVKIITTNSIEEPKIKTTTKLRNTKTLKRNKSIDSIDNELVKCEKEIHHLNNENSYLKHLITKLKESIKKLEESKVDNEFNENKCFQLNKQIYILQEELIRVKMLLDQSQQMRKSDIERNQVLQNRLDLLEKISVSDPKLSLYQHFELINQITRLQASESILKQSLENEKSKINELNDQLFELNRRIHHYSNNSLEERLENFNDSSNEKIYYEILENLKSHGFSKETSNYQDIVVYLYKQKMNAINQLNDFSFYMKQINPENIQNPLDAIKKLYIEMKAYQHEINQLKQKVELNKLEMKLQQEEYRRQISSLNDELNNKWPKIENKMTNYLMKERIEDSAIEEDNLSQNIPIYTSTAEFVTSRVITIPTLDTSAFYAVDTENVDDIASNRYKTENRSVEMLDQETEIDGELLKNLNKDKELRLKCENLVEQLDKLRNEKANVEQKLISILTELKQIQNENFGLATKYETQIQLLNEQINNFQEESIKLKNENNQLRLIQTKNNNELTQLIENYEDEIKNGNHQINKVKADMDILRLENDKLQQRCEELHETINKNLNESIKRSAEHNNEISTFSLELSKSKMECENYKNENEKLLNEIYLIKQDNTSANEDLKRKLISYENEISLLNKEIKKLEIELNNSHLDYKLKCDEINRLQKTLIELDQLKDKYTDTEHKLSMQIKTSQNVQEKLHQLQNDLISKGLTYETNLIHNSNDSNYETIIDNLKFIINEHLNLRNSNAQNEIDELKYKIHDLQMKLNHEKLQTESLEMKFKLVDQDNQNLRKTLLSNSRKHANSDRMAKSHMEEVNDLIERAQKNAQSILASNPAINNVYDISLNRKN</sequence>
<dbReference type="Proteomes" id="UP000663879">
    <property type="component" value="Unassembled WGS sequence"/>
</dbReference>
<accession>A0A813S587</accession>
<protein>
    <submittedName>
        <fullName evidence="3">Uncharacterized protein</fullName>
    </submittedName>
</protein>
<dbReference type="OrthoDB" id="10434078at2759"/>
<name>A0A813S587_9BILA</name>
<feature type="coiled-coil region" evidence="1">
    <location>
        <begin position="435"/>
        <end position="480"/>
    </location>
</feature>
<dbReference type="AlphaFoldDB" id="A0A813S587"/>
<feature type="coiled-coil region" evidence="1">
    <location>
        <begin position="893"/>
        <end position="927"/>
    </location>
</feature>
<dbReference type="EMBL" id="CAJNOC010000691">
    <property type="protein sequence ID" value="CAF0792350.1"/>
    <property type="molecule type" value="Genomic_DNA"/>
</dbReference>